<keyword evidence="12" id="KW-0175">Coiled coil</keyword>
<dbReference type="PANTHER" id="PTHR23328">
    <property type="entry name" value="RING-TYPE DOMAIN-CONTAINING PROTEIN"/>
    <property type="match status" value="1"/>
</dbReference>
<comment type="catalytic activity">
    <reaction evidence="1">
        <text>S-ubiquitinyl-[E2 ubiquitin-conjugating enzyme]-L-cysteine + [acceptor protein]-L-lysine = [E2 ubiquitin-conjugating enzyme]-L-cysteine + N(6)-ubiquitinyl-[acceptor protein]-L-lysine.</text>
        <dbReference type="EC" id="2.3.2.27"/>
    </reaction>
</comment>
<organism evidence="15 16">
    <name type="scientific">Acanthoscelides obtectus</name>
    <name type="common">Bean weevil</name>
    <name type="synonym">Bruchus obtectus</name>
    <dbReference type="NCBI Taxonomy" id="200917"/>
    <lineage>
        <taxon>Eukaryota</taxon>
        <taxon>Metazoa</taxon>
        <taxon>Ecdysozoa</taxon>
        <taxon>Arthropoda</taxon>
        <taxon>Hexapoda</taxon>
        <taxon>Insecta</taxon>
        <taxon>Pterygota</taxon>
        <taxon>Neoptera</taxon>
        <taxon>Endopterygota</taxon>
        <taxon>Coleoptera</taxon>
        <taxon>Polyphaga</taxon>
        <taxon>Cucujiformia</taxon>
        <taxon>Chrysomeloidea</taxon>
        <taxon>Chrysomelidae</taxon>
        <taxon>Bruchinae</taxon>
        <taxon>Bruchini</taxon>
        <taxon>Acanthoscelides</taxon>
    </lineage>
</organism>
<dbReference type="SUPFAM" id="SSF57850">
    <property type="entry name" value="RING/U-box"/>
    <property type="match status" value="1"/>
</dbReference>
<dbReference type="CDD" id="cd22249">
    <property type="entry name" value="UDM1_RNF168_RNF169-like"/>
    <property type="match status" value="1"/>
</dbReference>
<name>A0A9P0LBB1_ACAOB</name>
<evidence type="ECO:0000256" key="7">
    <source>
        <dbReference type="ARBA" id="ARBA00022771"/>
    </source>
</evidence>
<dbReference type="PROSITE" id="PS50089">
    <property type="entry name" value="ZF_RING_2"/>
    <property type="match status" value="1"/>
</dbReference>
<dbReference type="SMART" id="SM00184">
    <property type="entry name" value="RING"/>
    <property type="match status" value="1"/>
</dbReference>
<evidence type="ECO:0000313" key="16">
    <source>
        <dbReference type="Proteomes" id="UP001152888"/>
    </source>
</evidence>
<dbReference type="InterPro" id="IPR001841">
    <property type="entry name" value="Znf_RING"/>
</dbReference>
<evidence type="ECO:0000256" key="13">
    <source>
        <dbReference type="SAM" id="MobiDB-lite"/>
    </source>
</evidence>
<evidence type="ECO:0000256" key="11">
    <source>
        <dbReference type="PROSITE-ProRule" id="PRU00175"/>
    </source>
</evidence>
<feature type="domain" description="RING-type" evidence="14">
    <location>
        <begin position="29"/>
        <end position="68"/>
    </location>
</feature>
<dbReference type="GO" id="GO:0035861">
    <property type="term" value="C:site of double-strand break"/>
    <property type="evidence" value="ECO:0007669"/>
    <property type="project" value="TreeGrafter"/>
</dbReference>
<dbReference type="Proteomes" id="UP001152888">
    <property type="component" value="Unassembled WGS sequence"/>
</dbReference>
<proteinExistence type="predicted"/>
<comment type="subcellular location">
    <subcellularLocation>
        <location evidence="2">Nucleus</location>
    </subcellularLocation>
</comment>
<keyword evidence="5" id="KW-0479">Metal-binding</keyword>
<evidence type="ECO:0000313" key="15">
    <source>
        <dbReference type="EMBL" id="CAH1989871.1"/>
    </source>
</evidence>
<evidence type="ECO:0000256" key="1">
    <source>
        <dbReference type="ARBA" id="ARBA00000900"/>
    </source>
</evidence>
<protein>
    <recommendedName>
        <fullName evidence="3">RING-type E3 ubiquitin transferase</fullName>
        <ecNumber evidence="3">2.3.2.27</ecNumber>
    </recommendedName>
</protein>
<dbReference type="OrthoDB" id="426657at2759"/>
<dbReference type="AlphaFoldDB" id="A0A9P0LBB1"/>
<dbReference type="GO" id="GO:0061630">
    <property type="term" value="F:ubiquitin protein ligase activity"/>
    <property type="evidence" value="ECO:0007669"/>
    <property type="project" value="UniProtKB-EC"/>
</dbReference>
<evidence type="ECO:0000256" key="4">
    <source>
        <dbReference type="ARBA" id="ARBA00022679"/>
    </source>
</evidence>
<dbReference type="PANTHER" id="PTHR23328:SF0">
    <property type="entry name" value="RING-TYPE DOMAIN-CONTAINING PROTEIN"/>
    <property type="match status" value="1"/>
</dbReference>
<dbReference type="InterPro" id="IPR018957">
    <property type="entry name" value="Znf_C3HC4_RING-type"/>
</dbReference>
<dbReference type="EMBL" id="CAKOFQ010007074">
    <property type="protein sequence ID" value="CAH1989871.1"/>
    <property type="molecule type" value="Genomic_DNA"/>
</dbReference>
<keyword evidence="8" id="KW-0833">Ubl conjugation pathway</keyword>
<keyword evidence="10" id="KW-0539">Nucleus</keyword>
<keyword evidence="6" id="KW-0227">DNA damage</keyword>
<comment type="caution">
    <text evidence="15">The sequence shown here is derived from an EMBL/GenBank/DDBJ whole genome shotgun (WGS) entry which is preliminary data.</text>
</comment>
<evidence type="ECO:0000256" key="10">
    <source>
        <dbReference type="ARBA" id="ARBA00023242"/>
    </source>
</evidence>
<evidence type="ECO:0000256" key="5">
    <source>
        <dbReference type="ARBA" id="ARBA00022723"/>
    </source>
</evidence>
<evidence type="ECO:0000256" key="9">
    <source>
        <dbReference type="ARBA" id="ARBA00022833"/>
    </source>
</evidence>
<dbReference type="InterPro" id="IPR051657">
    <property type="entry name" value="RNF168/RNF169_E3_ubiq-ligase"/>
</dbReference>
<keyword evidence="9" id="KW-0862">Zinc</keyword>
<dbReference type="Gene3D" id="3.30.40.10">
    <property type="entry name" value="Zinc/RING finger domain, C3HC4 (zinc finger)"/>
    <property type="match status" value="1"/>
</dbReference>
<keyword evidence="4" id="KW-0808">Transferase</keyword>
<dbReference type="GO" id="GO:0005634">
    <property type="term" value="C:nucleus"/>
    <property type="evidence" value="ECO:0007669"/>
    <property type="project" value="UniProtKB-SubCell"/>
</dbReference>
<evidence type="ECO:0000256" key="2">
    <source>
        <dbReference type="ARBA" id="ARBA00004123"/>
    </source>
</evidence>
<dbReference type="InterPro" id="IPR013083">
    <property type="entry name" value="Znf_RING/FYVE/PHD"/>
</dbReference>
<evidence type="ECO:0000256" key="3">
    <source>
        <dbReference type="ARBA" id="ARBA00012483"/>
    </source>
</evidence>
<sequence>MASKRGAQKKNQTAKSKDFSTLVLSDVLCPVCRNILIEPVTLPCSHAFCFSCFRGIVNNTNLICPLCRIRMTSWYRKTGKACKLLDEDLWKAIKAKFPQQVANKLCGIDDVVEEEKMIVVARPGEIRKEYEDQKHQEEEEIRKLKEAEARASEDLIQKLKEEDDYEKAVMEEKLRMDEIIAKKLAEEIALEKFKENTNKKQGSLDRFLVKDNETITSQDQHAKKKPINNFYTKEYTCRILCLDDKKSEAHKKVFSPIIKKKIQQIQKIVDMDVSDSSDCFESEMRYFKPIDHRFPSQRKPPIKITPKKIYEKADVKILSPSGTVNFQSNLQESAFIRISPTFCITAGEKSKQQNSSKSKRLHSDEYLTPNKKMIPNDHYRKSPVLNNSRKSKKQLFGEFYSDDSSSPPFYGFERVSDCTEKKKNDKTVLGDSKLPKINGTSNEIQPDLQNKLLQEKADLEYAMKLQEQFDKSIYTRNTRRTVASKKQTTLDNMICCRVK</sequence>
<dbReference type="Pfam" id="PF00097">
    <property type="entry name" value="zf-C3HC4"/>
    <property type="match status" value="1"/>
</dbReference>
<evidence type="ECO:0000256" key="8">
    <source>
        <dbReference type="ARBA" id="ARBA00022786"/>
    </source>
</evidence>
<dbReference type="GO" id="GO:0008270">
    <property type="term" value="F:zinc ion binding"/>
    <property type="evidence" value="ECO:0007669"/>
    <property type="project" value="UniProtKB-KW"/>
</dbReference>
<evidence type="ECO:0000256" key="6">
    <source>
        <dbReference type="ARBA" id="ARBA00022763"/>
    </source>
</evidence>
<dbReference type="GO" id="GO:0031491">
    <property type="term" value="F:nucleosome binding"/>
    <property type="evidence" value="ECO:0007669"/>
    <property type="project" value="TreeGrafter"/>
</dbReference>
<dbReference type="EC" id="2.3.2.27" evidence="3"/>
<keyword evidence="16" id="KW-1185">Reference proteome</keyword>
<gene>
    <name evidence="15" type="ORF">ACAOBT_LOCUS19332</name>
</gene>
<feature type="region of interest" description="Disordered" evidence="13">
    <location>
        <begin position="348"/>
        <end position="384"/>
    </location>
</feature>
<reference evidence="15" key="1">
    <citation type="submission" date="2022-03" db="EMBL/GenBank/DDBJ databases">
        <authorList>
            <person name="Sayadi A."/>
        </authorList>
    </citation>
    <scope>NUCLEOTIDE SEQUENCE</scope>
</reference>
<keyword evidence="7 11" id="KW-0863">Zinc-finger</keyword>
<feature type="coiled-coil region" evidence="12">
    <location>
        <begin position="127"/>
        <end position="162"/>
    </location>
</feature>
<dbReference type="GO" id="GO:0006302">
    <property type="term" value="P:double-strand break repair"/>
    <property type="evidence" value="ECO:0007669"/>
    <property type="project" value="TreeGrafter"/>
</dbReference>
<evidence type="ECO:0000256" key="12">
    <source>
        <dbReference type="SAM" id="Coils"/>
    </source>
</evidence>
<evidence type="ECO:0000259" key="14">
    <source>
        <dbReference type="PROSITE" id="PS50089"/>
    </source>
</evidence>
<accession>A0A9P0LBB1</accession>